<evidence type="ECO:0000259" key="2">
    <source>
        <dbReference type="Pfam" id="PF13088"/>
    </source>
</evidence>
<dbReference type="InterPro" id="IPR011040">
    <property type="entry name" value="Sialidase"/>
</dbReference>
<feature type="non-terminal residue" evidence="3">
    <location>
        <position position="1"/>
    </location>
</feature>
<protein>
    <recommendedName>
        <fullName evidence="2">Sialidase domain-containing protein</fullName>
    </recommendedName>
</protein>
<dbReference type="SUPFAM" id="SSF50939">
    <property type="entry name" value="Sialidases"/>
    <property type="match status" value="1"/>
</dbReference>
<keyword evidence="4" id="KW-1185">Reference proteome</keyword>
<dbReference type="Gene3D" id="2.120.10.10">
    <property type="match status" value="1"/>
</dbReference>
<comment type="caution">
    <text evidence="3">The sequence shown here is derived from an EMBL/GenBank/DDBJ whole genome shotgun (WGS) entry which is preliminary data.</text>
</comment>
<name>A0AAE0FI15_9CHLO</name>
<feature type="compositionally biased region" description="Basic and acidic residues" evidence="1">
    <location>
        <begin position="26"/>
        <end position="42"/>
    </location>
</feature>
<feature type="compositionally biased region" description="Basic and acidic residues" evidence="1">
    <location>
        <begin position="1"/>
        <end position="19"/>
    </location>
</feature>
<dbReference type="Pfam" id="PF13088">
    <property type="entry name" value="BNR_2"/>
    <property type="match status" value="1"/>
</dbReference>
<feature type="domain" description="Sialidase" evidence="2">
    <location>
        <begin position="67"/>
        <end position="223"/>
    </location>
</feature>
<dbReference type="InterPro" id="IPR036278">
    <property type="entry name" value="Sialidase_sf"/>
</dbReference>
<dbReference type="Proteomes" id="UP001190700">
    <property type="component" value="Unassembled WGS sequence"/>
</dbReference>
<organism evidence="3 4">
    <name type="scientific">Cymbomonas tetramitiformis</name>
    <dbReference type="NCBI Taxonomy" id="36881"/>
    <lineage>
        <taxon>Eukaryota</taxon>
        <taxon>Viridiplantae</taxon>
        <taxon>Chlorophyta</taxon>
        <taxon>Pyramimonadophyceae</taxon>
        <taxon>Pyramimonadales</taxon>
        <taxon>Pyramimonadaceae</taxon>
        <taxon>Cymbomonas</taxon>
    </lineage>
</organism>
<proteinExistence type="predicted"/>
<sequence>QEIRGRRAARDPRPAHSERSAAGAQREIRVRRAARDPRPAHSERSAIMFASWPKPFVNGVGCPSRSGGDIKYVRSRDGRSFGDPSFIYAQSAEGGIPKVIANKPLWHNGSAALPFWREHPGVADCKVAPYAMELSGTLLSQDDGKQWFVGGDAWSPKLKGTRLLEGALVELPGEASEGPRLMQLFRSTGGKIWRAVSADGGRTWAKPRETSLPNPNSKVHATRAALRDMTSAGGAEGHDGRTRAEDMTRAQAALLGYGSEVVLWDMTGAGGDGDMTGAGGCWGLWRVRVVLWDMTGRGWLRT</sequence>
<evidence type="ECO:0000313" key="4">
    <source>
        <dbReference type="Proteomes" id="UP001190700"/>
    </source>
</evidence>
<evidence type="ECO:0000313" key="3">
    <source>
        <dbReference type="EMBL" id="KAK3260037.1"/>
    </source>
</evidence>
<evidence type="ECO:0000256" key="1">
    <source>
        <dbReference type="SAM" id="MobiDB-lite"/>
    </source>
</evidence>
<feature type="region of interest" description="Disordered" evidence="1">
    <location>
        <begin position="1"/>
        <end position="42"/>
    </location>
</feature>
<reference evidence="3 4" key="1">
    <citation type="journal article" date="2015" name="Genome Biol. Evol.">
        <title>Comparative Genomics of a Bacterivorous Green Alga Reveals Evolutionary Causalities and Consequences of Phago-Mixotrophic Mode of Nutrition.</title>
        <authorList>
            <person name="Burns J.A."/>
            <person name="Paasch A."/>
            <person name="Narechania A."/>
            <person name="Kim E."/>
        </authorList>
    </citation>
    <scope>NUCLEOTIDE SEQUENCE [LARGE SCALE GENOMIC DNA]</scope>
    <source>
        <strain evidence="3 4">PLY_AMNH</strain>
    </source>
</reference>
<dbReference type="AlphaFoldDB" id="A0AAE0FI15"/>
<gene>
    <name evidence="3" type="ORF">CYMTET_30991</name>
</gene>
<dbReference type="CDD" id="cd15482">
    <property type="entry name" value="Sialidase_non-viral"/>
    <property type="match status" value="1"/>
</dbReference>
<accession>A0AAE0FI15</accession>
<dbReference type="EMBL" id="LGRX02018283">
    <property type="protein sequence ID" value="KAK3260037.1"/>
    <property type="molecule type" value="Genomic_DNA"/>
</dbReference>